<protein>
    <submittedName>
        <fullName evidence="1">Uncharacterized protein</fullName>
    </submittedName>
</protein>
<accession>A0A8S5V6L2</accession>
<sequence length="85" mass="9718">MVYHLRERGSLIFDYPKQGEVYRSVFGAYVMILKVDGYHGAVIYLDSDNRTQVMKLDDFMGSATVTHNGTTRSLPMFSKCKEMSL</sequence>
<organism evidence="1">
    <name type="scientific">Siphoviridae sp. ctmqu18</name>
    <dbReference type="NCBI Taxonomy" id="2825655"/>
    <lineage>
        <taxon>Viruses</taxon>
        <taxon>Duplodnaviria</taxon>
        <taxon>Heunggongvirae</taxon>
        <taxon>Uroviricota</taxon>
        <taxon>Caudoviricetes</taxon>
    </lineage>
</organism>
<name>A0A8S5V6L2_9CAUD</name>
<dbReference type="EMBL" id="BK016207">
    <property type="protein sequence ID" value="DAG02247.1"/>
    <property type="molecule type" value="Genomic_DNA"/>
</dbReference>
<reference evidence="1" key="1">
    <citation type="journal article" date="2021" name="Proc. Natl. Acad. Sci. U.S.A.">
        <title>A Catalog of Tens of Thousands of Viruses from Human Metagenomes Reveals Hidden Associations with Chronic Diseases.</title>
        <authorList>
            <person name="Tisza M.J."/>
            <person name="Buck C.B."/>
        </authorList>
    </citation>
    <scope>NUCLEOTIDE SEQUENCE</scope>
    <source>
        <strain evidence="1">Ctmqu18</strain>
    </source>
</reference>
<evidence type="ECO:0000313" key="1">
    <source>
        <dbReference type="EMBL" id="DAG02247.1"/>
    </source>
</evidence>
<proteinExistence type="predicted"/>